<feature type="chain" id="PRO_5032993945" description="Transmembrane protein" evidence="3">
    <location>
        <begin position="25"/>
        <end position="139"/>
    </location>
</feature>
<name>A0A7T0G4E5_9BACT</name>
<gene>
    <name evidence="4" type="ORF">G3M78_13150</name>
</gene>
<keyword evidence="3" id="KW-0732">Signal</keyword>
<dbReference type="EMBL" id="CP048620">
    <property type="protein sequence ID" value="QPJ66289.1"/>
    <property type="molecule type" value="Genomic_DNA"/>
</dbReference>
<evidence type="ECO:0000313" key="5">
    <source>
        <dbReference type="Proteomes" id="UP000594464"/>
    </source>
</evidence>
<keyword evidence="2" id="KW-0472">Membrane</keyword>
<evidence type="ECO:0008006" key="6">
    <source>
        <dbReference type="Google" id="ProtNLM"/>
    </source>
</evidence>
<proteinExistence type="predicted"/>
<feature type="signal peptide" evidence="3">
    <location>
        <begin position="1"/>
        <end position="24"/>
    </location>
</feature>
<sequence>MTSRFLKAVILSACLCMVPGIALAHGGEKHEEHAEEASVSGPTDSMYAVEEAAPALDGGLGLSSPLSRSNDLFADDLPSMAPHEEHGDSHTMEHSTHTEIELAKREWNSSSRKGYGLAVGLTLLTIGAFAFLSIKRPGE</sequence>
<dbReference type="AlphaFoldDB" id="A0A7T0G4E5"/>
<dbReference type="Proteomes" id="UP000594464">
    <property type="component" value="Chromosome"/>
</dbReference>
<keyword evidence="2" id="KW-1133">Transmembrane helix</keyword>
<accession>A0A7T0G4E5</accession>
<feature type="compositionally biased region" description="Basic and acidic residues" evidence="1">
    <location>
        <begin position="82"/>
        <end position="99"/>
    </location>
</feature>
<organism evidence="4 5">
    <name type="scientific">Candidatus Nitrohelix vancouverensis</name>
    <dbReference type="NCBI Taxonomy" id="2705534"/>
    <lineage>
        <taxon>Bacteria</taxon>
        <taxon>Pseudomonadati</taxon>
        <taxon>Nitrospinota/Tectimicrobiota group</taxon>
        <taxon>Nitrospinota</taxon>
        <taxon>Nitrospinia</taxon>
        <taxon>Nitrospinales</taxon>
        <taxon>Nitrospinaceae</taxon>
        <taxon>Candidatus Nitrohelix</taxon>
    </lineage>
</organism>
<keyword evidence="2" id="KW-0812">Transmembrane</keyword>
<dbReference type="KEGG" id="nva:G3M78_13150"/>
<evidence type="ECO:0000256" key="3">
    <source>
        <dbReference type="SAM" id="SignalP"/>
    </source>
</evidence>
<feature type="transmembrane region" description="Helical" evidence="2">
    <location>
        <begin position="114"/>
        <end position="134"/>
    </location>
</feature>
<evidence type="ECO:0000256" key="2">
    <source>
        <dbReference type="SAM" id="Phobius"/>
    </source>
</evidence>
<feature type="region of interest" description="Disordered" evidence="1">
    <location>
        <begin position="71"/>
        <end position="99"/>
    </location>
</feature>
<reference evidence="5" key="1">
    <citation type="submission" date="2020-02" db="EMBL/GenBank/DDBJ databases">
        <title>Genomic and physiological characterization of two novel Nitrospinaceae genera.</title>
        <authorList>
            <person name="Mueller A.J."/>
            <person name="Jung M.-Y."/>
            <person name="Strachan C.R."/>
            <person name="Herbold C.W."/>
            <person name="Kirkegaard R.H."/>
            <person name="Daims H."/>
        </authorList>
    </citation>
    <scope>NUCLEOTIDE SEQUENCE [LARGE SCALE GENOMIC DNA]</scope>
</reference>
<evidence type="ECO:0000313" key="4">
    <source>
        <dbReference type="EMBL" id="QPJ66289.1"/>
    </source>
</evidence>
<protein>
    <recommendedName>
        <fullName evidence="6">Transmembrane protein</fullName>
    </recommendedName>
</protein>
<evidence type="ECO:0000256" key="1">
    <source>
        <dbReference type="SAM" id="MobiDB-lite"/>
    </source>
</evidence>